<dbReference type="EMBL" id="AP025739">
    <property type="protein sequence ID" value="BDI32474.1"/>
    <property type="molecule type" value="Genomic_DNA"/>
</dbReference>
<dbReference type="FunCoup" id="A0A402D6G8">
    <property type="interactions" value="398"/>
</dbReference>
<dbReference type="AlphaFoldDB" id="A0A402D6G8"/>
<evidence type="ECO:0000256" key="2">
    <source>
        <dbReference type="ARBA" id="ARBA00022552"/>
    </source>
</evidence>
<dbReference type="InterPro" id="IPR003682">
    <property type="entry name" value="rRNA_ssu_MeTfrase_G"/>
</dbReference>
<dbReference type="EC" id="2.1.1.-" evidence="6"/>
<dbReference type="GO" id="GO:0005829">
    <property type="term" value="C:cytosol"/>
    <property type="evidence" value="ECO:0007669"/>
    <property type="project" value="TreeGrafter"/>
</dbReference>
<comment type="function">
    <text evidence="6">Specifically methylates the N7 position of a guanine in 16S rRNA.</text>
</comment>
<reference evidence="7 8" key="1">
    <citation type="journal article" date="2019" name="Int. J. Syst. Evol. Microbiol.">
        <title>Capsulimonas corticalis gen. nov., sp. nov., an aerobic capsulated bacterium, of a novel bacterial order, Capsulimonadales ord. nov., of the class Armatimonadia of the phylum Armatimonadetes.</title>
        <authorList>
            <person name="Li J."/>
            <person name="Kudo C."/>
            <person name="Tonouchi A."/>
        </authorList>
    </citation>
    <scope>NUCLEOTIDE SEQUENCE [LARGE SCALE GENOMIC DNA]</scope>
    <source>
        <strain evidence="7 8">AX-7</strain>
    </source>
</reference>
<evidence type="ECO:0000256" key="6">
    <source>
        <dbReference type="HAMAP-Rule" id="MF_00074"/>
    </source>
</evidence>
<keyword evidence="2 6" id="KW-0698">rRNA processing</keyword>
<proteinExistence type="inferred from homology"/>
<evidence type="ECO:0000256" key="5">
    <source>
        <dbReference type="ARBA" id="ARBA00022691"/>
    </source>
</evidence>
<evidence type="ECO:0000313" key="8">
    <source>
        <dbReference type="Proteomes" id="UP000287394"/>
    </source>
</evidence>
<feature type="binding site" evidence="6">
    <location>
        <position position="98"/>
    </location>
    <ligand>
        <name>S-adenosyl-L-methionine</name>
        <dbReference type="ChEBI" id="CHEBI:59789"/>
    </ligand>
</feature>
<dbReference type="PIRSF" id="PIRSF003078">
    <property type="entry name" value="GidB"/>
    <property type="match status" value="1"/>
</dbReference>
<dbReference type="GO" id="GO:0070043">
    <property type="term" value="F:rRNA (guanine-N7-)-methyltransferase activity"/>
    <property type="evidence" value="ECO:0007669"/>
    <property type="project" value="UniProtKB-UniRule"/>
</dbReference>
<sequence length="241" mass="26714">MRLLADNTANIRHNVRVEEQLIDIFRRGANDAWDLNLTPAQLDQFQQYADLLVEWNATRMNLTRLTSPRDIAVKHFLDSLSVLRVMQIPRNARLIDVGTGAGLPGLALKIVRPDIHLTLLDSTAKKLTFCRAVADALALTRVDILHARAEDAAKEMDHAHAYDVVTARAVASLAKLLPWTAPFLLSGGVLVAMKGANVDEEMSEGRIAAKNFGIKLEKPVSLMLPEAEEETERKIVLGRRV</sequence>
<gene>
    <name evidence="6" type="primary">rsmG</name>
    <name evidence="7" type="ORF">CCAX7_45250</name>
</gene>
<dbReference type="NCBIfam" id="TIGR00138">
    <property type="entry name" value="rsmG_gidB"/>
    <property type="match status" value="1"/>
</dbReference>
<organism evidence="7 8">
    <name type="scientific">Capsulimonas corticalis</name>
    <dbReference type="NCBI Taxonomy" id="2219043"/>
    <lineage>
        <taxon>Bacteria</taxon>
        <taxon>Bacillati</taxon>
        <taxon>Armatimonadota</taxon>
        <taxon>Armatimonadia</taxon>
        <taxon>Capsulimonadales</taxon>
        <taxon>Capsulimonadaceae</taxon>
        <taxon>Capsulimonas</taxon>
    </lineage>
</organism>
<keyword evidence="4 6" id="KW-0808">Transferase</keyword>
<dbReference type="CDD" id="cd02440">
    <property type="entry name" value="AdoMet_MTases"/>
    <property type="match status" value="1"/>
</dbReference>
<feature type="binding site" evidence="6">
    <location>
        <begin position="121"/>
        <end position="123"/>
    </location>
    <ligand>
        <name>S-adenosyl-L-methionine</name>
        <dbReference type="ChEBI" id="CHEBI:59789"/>
    </ligand>
</feature>
<comment type="similarity">
    <text evidence="6">Belongs to the methyltransferase superfamily. RNA methyltransferase RsmG family.</text>
</comment>
<dbReference type="Gene3D" id="3.40.50.150">
    <property type="entry name" value="Vaccinia Virus protein VP39"/>
    <property type="match status" value="1"/>
</dbReference>
<dbReference type="PANTHER" id="PTHR31760">
    <property type="entry name" value="S-ADENOSYL-L-METHIONINE-DEPENDENT METHYLTRANSFERASES SUPERFAMILY PROTEIN"/>
    <property type="match status" value="1"/>
</dbReference>
<feature type="binding site" evidence="6">
    <location>
        <position position="103"/>
    </location>
    <ligand>
        <name>S-adenosyl-L-methionine</name>
        <dbReference type="ChEBI" id="CHEBI:59789"/>
    </ligand>
</feature>
<accession>A0A402D6G8</accession>
<evidence type="ECO:0000256" key="4">
    <source>
        <dbReference type="ARBA" id="ARBA00022679"/>
    </source>
</evidence>
<feature type="binding site" evidence="6">
    <location>
        <position position="168"/>
    </location>
    <ligand>
        <name>S-adenosyl-L-methionine</name>
        <dbReference type="ChEBI" id="CHEBI:59789"/>
    </ligand>
</feature>
<evidence type="ECO:0000313" key="7">
    <source>
        <dbReference type="EMBL" id="BDI32474.1"/>
    </source>
</evidence>
<evidence type="ECO:0000256" key="3">
    <source>
        <dbReference type="ARBA" id="ARBA00022603"/>
    </source>
</evidence>
<name>A0A402D6G8_9BACT</name>
<protein>
    <recommendedName>
        <fullName evidence="6">Ribosomal RNA small subunit methyltransferase G</fullName>
        <ecNumber evidence="6">2.1.1.-</ecNumber>
    </recommendedName>
    <alternativeName>
        <fullName evidence="6">16S rRNA 7-methylguanosine methyltransferase</fullName>
        <shortName evidence="6">16S rRNA m7G methyltransferase</shortName>
    </alternativeName>
</protein>
<dbReference type="Pfam" id="PF02527">
    <property type="entry name" value="GidB"/>
    <property type="match status" value="1"/>
</dbReference>
<dbReference type="HAMAP" id="MF_00074">
    <property type="entry name" value="16SrRNA_methyltr_G"/>
    <property type="match status" value="1"/>
</dbReference>
<keyword evidence="5 6" id="KW-0949">S-adenosyl-L-methionine</keyword>
<keyword evidence="1 6" id="KW-0963">Cytoplasm</keyword>
<dbReference type="Proteomes" id="UP000287394">
    <property type="component" value="Chromosome"/>
</dbReference>
<feature type="binding site" evidence="6">
    <location>
        <begin position="149"/>
        <end position="150"/>
    </location>
    <ligand>
        <name>S-adenosyl-L-methionine</name>
        <dbReference type="ChEBI" id="CHEBI:59789"/>
    </ligand>
</feature>
<dbReference type="SUPFAM" id="SSF53335">
    <property type="entry name" value="S-adenosyl-L-methionine-dependent methyltransferases"/>
    <property type="match status" value="1"/>
</dbReference>
<evidence type="ECO:0000256" key="1">
    <source>
        <dbReference type="ARBA" id="ARBA00022490"/>
    </source>
</evidence>
<keyword evidence="3 6" id="KW-0489">Methyltransferase</keyword>
<dbReference type="PANTHER" id="PTHR31760:SF0">
    <property type="entry name" value="S-ADENOSYL-L-METHIONINE-DEPENDENT METHYLTRANSFERASES SUPERFAMILY PROTEIN"/>
    <property type="match status" value="1"/>
</dbReference>
<keyword evidence="8" id="KW-1185">Reference proteome</keyword>
<dbReference type="InterPro" id="IPR029063">
    <property type="entry name" value="SAM-dependent_MTases_sf"/>
</dbReference>
<dbReference type="KEGG" id="ccot:CCAX7_45250"/>
<comment type="subcellular location">
    <subcellularLocation>
        <location evidence="6">Cytoplasm</location>
    </subcellularLocation>
</comment>